<keyword evidence="6" id="KW-1017">Isopeptide bond</keyword>
<dbReference type="GO" id="GO:0005869">
    <property type="term" value="C:dynactin complex"/>
    <property type="evidence" value="ECO:0000318"/>
    <property type="project" value="GO_Central"/>
</dbReference>
<dbReference type="GO" id="GO:0005938">
    <property type="term" value="C:cell cortex"/>
    <property type="evidence" value="ECO:0007669"/>
    <property type="project" value="UniProtKB-SubCell"/>
</dbReference>
<gene>
    <name evidence="15" type="primary">WBGene00276970</name>
</gene>
<keyword evidence="8" id="KW-0832">Ubl conjugation</keyword>
<evidence type="ECO:0000256" key="10">
    <source>
        <dbReference type="ARBA" id="ARBA00023054"/>
    </source>
</evidence>
<accession>A0A2A6BYM8</accession>
<keyword evidence="10" id="KW-0175">Coiled coil</keyword>
<dbReference type="Pfam" id="PF05502">
    <property type="entry name" value="Dynactin_p62"/>
    <property type="match status" value="2"/>
</dbReference>
<comment type="subcellular location">
    <subcellularLocation>
        <location evidence="3">Cytoplasm</location>
        <location evidence="3">Cell cortex</location>
    </subcellularLocation>
    <subcellularLocation>
        <location evidence="1">Cytoplasm</location>
        <location evidence="1">Cytoskeleton</location>
        <location evidence="1">Microtubule organizing center</location>
        <location evidence="1">Centrosome</location>
    </subcellularLocation>
    <subcellularLocation>
        <location evidence="2">Cytoplasm</location>
        <location evidence="2">Cytoskeleton</location>
        <location evidence="2">Stress fiber</location>
    </subcellularLocation>
    <subcellularLocation>
        <location evidence="4">Cytoplasm</location>
        <location evidence="4">Myofibril</location>
    </subcellularLocation>
</comment>
<dbReference type="AlphaFoldDB" id="A0A2A6BYM8"/>
<keyword evidence="7" id="KW-0597">Phosphoprotein</keyword>
<sequence>MAELLQLDRILYECSCSEWAPLCRLFYCRHCSILRCHSCTANEIDCTFCGTCLENVAVGEARTRKNRCVNCYQCPICCSTLSAHNSGEAIFLSCSTCKWSTFESDIQQQATAGNWKILENPHEEELSCVLDQMKQYELNEKAQRDILKRRSNVVGSRLTDRFGLQQMYQKRKQALERPTWLAPEKEPITVLDELYDSHFTSIVDLSKSLSLESRIMQPLSRGSECRPIRMPLKGRRVLRCTQCTHNLSKLEYSPSSIVFKIQYFARTYVPEIRLWQETKLAEGGICPVFISVVNESVAKADVVLLANNDDSSLECETPVVEFSLPPHDENSDNLSHSISSLTPEDDTIILRKRNRVGLKLCVKVDEVREMNILSLILKWKNELTSMTSDKGQEWRETRVKVLLGKS</sequence>
<evidence type="ECO:0000256" key="5">
    <source>
        <dbReference type="ARBA" id="ARBA00022490"/>
    </source>
</evidence>
<evidence type="ECO:0000256" key="1">
    <source>
        <dbReference type="ARBA" id="ARBA00004300"/>
    </source>
</evidence>
<evidence type="ECO:0000256" key="13">
    <source>
        <dbReference type="ARBA" id="ARBA00034864"/>
    </source>
</evidence>
<dbReference type="EnsemblMetazoa" id="PPA38601.1">
    <property type="protein sequence ID" value="PPA38601.1"/>
    <property type="gene ID" value="WBGene00276970"/>
</dbReference>
<evidence type="ECO:0000256" key="14">
    <source>
        <dbReference type="ARBA" id="ARBA00093507"/>
    </source>
</evidence>
<keyword evidence="9" id="KW-0007">Acetylation</keyword>
<evidence type="ECO:0000256" key="12">
    <source>
        <dbReference type="ARBA" id="ARBA00034776"/>
    </source>
</evidence>
<evidence type="ECO:0000256" key="2">
    <source>
        <dbReference type="ARBA" id="ARBA00004529"/>
    </source>
</evidence>
<evidence type="ECO:0000256" key="8">
    <source>
        <dbReference type="ARBA" id="ARBA00022843"/>
    </source>
</evidence>
<dbReference type="GO" id="GO:0030016">
    <property type="term" value="C:myofibril"/>
    <property type="evidence" value="ECO:0007669"/>
    <property type="project" value="UniProtKB-SubCell"/>
</dbReference>
<keyword evidence="11" id="KW-0206">Cytoskeleton</keyword>
<evidence type="ECO:0000256" key="6">
    <source>
        <dbReference type="ARBA" id="ARBA00022499"/>
    </source>
</evidence>
<evidence type="ECO:0000256" key="11">
    <source>
        <dbReference type="ARBA" id="ARBA00023212"/>
    </source>
</evidence>
<keyword evidence="5" id="KW-0963">Cytoplasm</keyword>
<evidence type="ECO:0000313" key="15">
    <source>
        <dbReference type="EnsemblMetazoa" id="PPA38601.1"/>
    </source>
</evidence>
<evidence type="ECO:0000256" key="7">
    <source>
        <dbReference type="ARBA" id="ARBA00022553"/>
    </source>
</evidence>
<dbReference type="InterPro" id="IPR008603">
    <property type="entry name" value="DCTN4"/>
</dbReference>
<evidence type="ECO:0000256" key="3">
    <source>
        <dbReference type="ARBA" id="ARBA00004544"/>
    </source>
</evidence>
<keyword evidence="16" id="KW-1185">Reference proteome</keyword>
<dbReference type="PANTHER" id="PTHR13034:SF2">
    <property type="entry name" value="DYNACTIN SUBUNIT 4"/>
    <property type="match status" value="1"/>
</dbReference>
<accession>A0A8R1YYM9</accession>
<evidence type="ECO:0000313" key="16">
    <source>
        <dbReference type="Proteomes" id="UP000005239"/>
    </source>
</evidence>
<comment type="subunit">
    <text evidence="14">Subunit of dynactin, a multiprotein complex part of a tripartite complex with dynein and a adapter, such as BICDL1, BICD2 or HOOK3. The dynactin complex is built around ACTR1A/ACTB filament and consists of an actin-related filament composed of a shoulder domain, a pointed end and a barbed end. Its length is defined by its flexible shoulder domain. The soulder is composed of 2 DCTN1 subunits, 4 DCTN2 and 2 DCTN3. The 4 DCNT2 (via N-terminus) bind the ACTR1A filament and act as molecular rulers to determine the length. The pointed end is important for binding dynein-dynactin cargo adapters. Consists of 4 subunits: ACTR10, DCNT4, DCTN5 and DCTN6. The barbed end is composed of a CAPZA1:CAPZB heterodimers, which binds ACTR1A/ACTB filament and dynactin and stabilizes dynactin. Interacts with ATP7B, but not ATP7A, in a copper-dependent manner. Interacts with ANK2; this interaction is required for localization at costameres. Interacts with N4BP2L1.</text>
</comment>
<dbReference type="GO" id="GO:0001725">
    <property type="term" value="C:stress fiber"/>
    <property type="evidence" value="ECO:0007669"/>
    <property type="project" value="UniProtKB-SubCell"/>
</dbReference>
<protein>
    <recommendedName>
        <fullName evidence="13">Dynactin subunit 4</fullName>
    </recommendedName>
</protein>
<proteinExistence type="inferred from homology"/>
<dbReference type="GO" id="GO:0005813">
    <property type="term" value="C:centrosome"/>
    <property type="evidence" value="ECO:0007669"/>
    <property type="project" value="UniProtKB-SubCell"/>
</dbReference>
<reference evidence="15" key="2">
    <citation type="submission" date="2022-06" db="UniProtKB">
        <authorList>
            <consortium name="EnsemblMetazoa"/>
        </authorList>
    </citation>
    <scope>IDENTIFICATION</scope>
    <source>
        <strain evidence="15">PS312</strain>
    </source>
</reference>
<dbReference type="PANTHER" id="PTHR13034">
    <property type="entry name" value="DYNACTIN P62 SUBUNIT"/>
    <property type="match status" value="1"/>
</dbReference>
<evidence type="ECO:0000256" key="9">
    <source>
        <dbReference type="ARBA" id="ARBA00022990"/>
    </source>
</evidence>
<name>A0A2A6BYM8_PRIPA</name>
<evidence type="ECO:0000256" key="4">
    <source>
        <dbReference type="ARBA" id="ARBA00004657"/>
    </source>
</evidence>
<organism evidence="15 16">
    <name type="scientific">Pristionchus pacificus</name>
    <name type="common">Parasitic nematode worm</name>
    <dbReference type="NCBI Taxonomy" id="54126"/>
    <lineage>
        <taxon>Eukaryota</taxon>
        <taxon>Metazoa</taxon>
        <taxon>Ecdysozoa</taxon>
        <taxon>Nematoda</taxon>
        <taxon>Chromadorea</taxon>
        <taxon>Rhabditida</taxon>
        <taxon>Rhabditina</taxon>
        <taxon>Diplogasteromorpha</taxon>
        <taxon>Diplogasteroidea</taxon>
        <taxon>Neodiplogasteridae</taxon>
        <taxon>Pristionchus</taxon>
    </lineage>
</organism>
<dbReference type="OrthoDB" id="283815at2759"/>
<reference evidence="16" key="1">
    <citation type="journal article" date="2008" name="Nat. Genet.">
        <title>The Pristionchus pacificus genome provides a unique perspective on nematode lifestyle and parasitism.</title>
        <authorList>
            <person name="Dieterich C."/>
            <person name="Clifton S.W."/>
            <person name="Schuster L.N."/>
            <person name="Chinwalla A."/>
            <person name="Delehaunty K."/>
            <person name="Dinkelacker I."/>
            <person name="Fulton L."/>
            <person name="Fulton R."/>
            <person name="Godfrey J."/>
            <person name="Minx P."/>
            <person name="Mitreva M."/>
            <person name="Roeseler W."/>
            <person name="Tian H."/>
            <person name="Witte H."/>
            <person name="Yang S.P."/>
            <person name="Wilson R.K."/>
            <person name="Sommer R.J."/>
        </authorList>
    </citation>
    <scope>NUCLEOTIDE SEQUENCE [LARGE SCALE GENOMIC DNA]</scope>
    <source>
        <strain evidence="16">PS312</strain>
    </source>
</reference>
<comment type="similarity">
    <text evidence="12">Belongs to the dynactin subunit 4 family.</text>
</comment>
<dbReference type="Proteomes" id="UP000005239">
    <property type="component" value="Unassembled WGS sequence"/>
</dbReference>